<sequence>MSKVTPILVRLIHGRCGSTLLMQLLSSNRNVISERLYPYEHRYLTYLHSLTKAISAEHDKEWNDESLLRGKRNLVGPLPYNNVSIFDKNNLSMKSFSALTRVFLSSIHDTNSSELMVDQPVYYPEKISGPAADSCNASLDCKSVFLIRDPRDIFLSIRNFNSKRNYKSFNWKEGQTDLEYATWLCNSFLPFLKHYNNIDDTANRVKVRYEDMIVNPMVVTSKLSDWLGLELDYGYVENNMKQMSHHMTSKNPQDSLYRWKTEMSQELQLIFSNTLGEELAKAGYEI</sequence>
<proteinExistence type="predicted"/>
<dbReference type="InterPro" id="IPR051135">
    <property type="entry name" value="Gal/GlcNAc/GalNAc_ST"/>
</dbReference>
<dbReference type="PANTHER" id="PTHR10704">
    <property type="entry name" value="CARBOHYDRATE SULFOTRANSFERASE"/>
    <property type="match status" value="1"/>
</dbReference>
<evidence type="ECO:0000259" key="1">
    <source>
        <dbReference type="Pfam" id="PF00685"/>
    </source>
</evidence>
<protein>
    <recommendedName>
        <fullName evidence="1">Sulfotransferase domain-containing protein</fullName>
    </recommendedName>
</protein>
<comment type="caution">
    <text evidence="2">The sequence shown here is derived from an EMBL/GenBank/DDBJ whole genome shotgun (WGS) entry which is preliminary data.</text>
</comment>
<dbReference type="Proteomes" id="UP000029223">
    <property type="component" value="Unassembled WGS sequence"/>
</dbReference>
<reference evidence="3" key="1">
    <citation type="submission" date="2014-09" db="EMBL/GenBank/DDBJ databases">
        <title>Vibrio variabilis JCM 19239. (C206) whole genome shotgun sequence.</title>
        <authorList>
            <person name="Sawabe T."/>
            <person name="Meirelles P."/>
            <person name="Nakanishi M."/>
            <person name="Sayaka M."/>
            <person name="Hattori M."/>
            <person name="Ohkuma M."/>
        </authorList>
    </citation>
    <scope>NUCLEOTIDE SEQUENCE [LARGE SCALE GENOMIC DNA]</scope>
    <source>
        <strain evidence="3">JCM 19239</strain>
    </source>
</reference>
<dbReference type="SUPFAM" id="SSF52540">
    <property type="entry name" value="P-loop containing nucleoside triphosphate hydrolases"/>
    <property type="match status" value="1"/>
</dbReference>
<dbReference type="InterPro" id="IPR000863">
    <property type="entry name" value="Sulfotransferase_dom"/>
</dbReference>
<accession>A0ABQ0J604</accession>
<dbReference type="PANTHER" id="PTHR10704:SF44">
    <property type="entry name" value="LD35051P-RELATED"/>
    <property type="match status" value="1"/>
</dbReference>
<dbReference type="Gene3D" id="3.40.50.300">
    <property type="entry name" value="P-loop containing nucleotide triphosphate hydrolases"/>
    <property type="match status" value="1"/>
</dbReference>
<name>A0ABQ0J604_9VIBR</name>
<evidence type="ECO:0000313" key="3">
    <source>
        <dbReference type="Proteomes" id="UP000029223"/>
    </source>
</evidence>
<organism evidence="2 3">
    <name type="scientific">Vibrio variabilis</name>
    <dbReference type="NCBI Taxonomy" id="990271"/>
    <lineage>
        <taxon>Bacteria</taxon>
        <taxon>Pseudomonadati</taxon>
        <taxon>Pseudomonadota</taxon>
        <taxon>Gammaproteobacteria</taxon>
        <taxon>Vibrionales</taxon>
        <taxon>Vibrionaceae</taxon>
        <taxon>Vibrio</taxon>
    </lineage>
</organism>
<keyword evidence="3" id="KW-1185">Reference proteome</keyword>
<dbReference type="InterPro" id="IPR027417">
    <property type="entry name" value="P-loop_NTPase"/>
</dbReference>
<dbReference type="EMBL" id="BBMS01000003">
    <property type="protein sequence ID" value="GAL24223.1"/>
    <property type="molecule type" value="Genomic_DNA"/>
</dbReference>
<dbReference type="Pfam" id="PF00685">
    <property type="entry name" value="Sulfotransfer_1"/>
    <property type="match status" value="1"/>
</dbReference>
<reference evidence="3" key="2">
    <citation type="submission" date="2014-09" db="EMBL/GenBank/DDBJ databases">
        <authorList>
            <consortium name="NBRP consortium"/>
            <person name="Sawabe T."/>
            <person name="Meirelles P."/>
            <person name="Nakanishi M."/>
            <person name="Sayaka M."/>
            <person name="Hattori M."/>
            <person name="Ohkuma M."/>
        </authorList>
    </citation>
    <scope>NUCLEOTIDE SEQUENCE [LARGE SCALE GENOMIC DNA]</scope>
    <source>
        <strain evidence="3">JCM 19239</strain>
    </source>
</reference>
<evidence type="ECO:0000313" key="2">
    <source>
        <dbReference type="EMBL" id="GAL24223.1"/>
    </source>
</evidence>
<gene>
    <name evidence="2" type="ORF">JCM19239_3926</name>
</gene>
<feature type="domain" description="Sulfotransferase" evidence="1">
    <location>
        <begin position="16"/>
        <end position="267"/>
    </location>
</feature>